<reference evidence="1 2" key="1">
    <citation type="submission" date="2016-05" db="EMBL/GenBank/DDBJ databases">
        <title>Genomic Taxonomy of the Vibrionaceae.</title>
        <authorList>
            <person name="Gomez-Gil B."/>
            <person name="Enciso-Ibarra J."/>
        </authorList>
    </citation>
    <scope>NUCLEOTIDE SEQUENCE [LARGE SCALE GENOMIC DNA]</scope>
    <source>
        <strain evidence="1 2">CAIM 1920</strain>
    </source>
</reference>
<gene>
    <name evidence="1" type="ORF">A8L45_09660</name>
</gene>
<dbReference type="STRING" id="1080227.A8L45_09660"/>
<comment type="caution">
    <text evidence="1">The sequence shown here is derived from an EMBL/GenBank/DDBJ whole genome shotgun (WGS) entry which is preliminary data.</text>
</comment>
<sequence>MFVDYIEHSELEFTYRGRSIVIEDNPDQQTGGYEVSISIGDSILQTLLCFDVPSAHAEAKEWIDRLIAG</sequence>
<proteinExistence type="predicted"/>
<name>A0A1C3EK71_9GAMM</name>
<dbReference type="Proteomes" id="UP000094936">
    <property type="component" value="Unassembled WGS sequence"/>
</dbReference>
<protein>
    <submittedName>
        <fullName evidence="1">Uncharacterized protein</fullName>
    </submittedName>
</protein>
<organism evidence="1 2">
    <name type="scientific">Veronia pacifica</name>
    <dbReference type="NCBI Taxonomy" id="1080227"/>
    <lineage>
        <taxon>Bacteria</taxon>
        <taxon>Pseudomonadati</taxon>
        <taxon>Pseudomonadota</taxon>
        <taxon>Gammaproteobacteria</taxon>
        <taxon>Vibrionales</taxon>
        <taxon>Vibrionaceae</taxon>
        <taxon>Veronia</taxon>
    </lineage>
</organism>
<dbReference type="EMBL" id="LYBM01000014">
    <property type="protein sequence ID" value="ODA33636.1"/>
    <property type="molecule type" value="Genomic_DNA"/>
</dbReference>
<evidence type="ECO:0000313" key="2">
    <source>
        <dbReference type="Proteomes" id="UP000094936"/>
    </source>
</evidence>
<dbReference type="RefSeq" id="WP_068901665.1">
    <property type="nucleotide sequence ID" value="NZ_JBHUIF010000031.1"/>
</dbReference>
<dbReference type="OrthoDB" id="5918975at2"/>
<keyword evidence="2" id="KW-1185">Reference proteome</keyword>
<dbReference type="AlphaFoldDB" id="A0A1C3EK71"/>
<evidence type="ECO:0000313" key="1">
    <source>
        <dbReference type="EMBL" id="ODA33636.1"/>
    </source>
</evidence>
<accession>A0A1C3EK71</accession>